<evidence type="ECO:0000256" key="1">
    <source>
        <dbReference type="SAM" id="MobiDB-lite"/>
    </source>
</evidence>
<name>A0A835Q287_VANPL</name>
<dbReference type="OrthoDB" id="19092at2759"/>
<dbReference type="AlphaFoldDB" id="A0A835Q287"/>
<comment type="caution">
    <text evidence="2">The sequence shown here is derived from an EMBL/GenBank/DDBJ whole genome shotgun (WGS) entry which is preliminary data.</text>
</comment>
<dbReference type="Proteomes" id="UP000636800">
    <property type="component" value="Chromosome 11"/>
</dbReference>
<proteinExistence type="predicted"/>
<accession>A0A835Q287</accession>
<keyword evidence="3" id="KW-1185">Reference proteome</keyword>
<feature type="compositionally biased region" description="Basic and acidic residues" evidence="1">
    <location>
        <begin position="55"/>
        <end position="90"/>
    </location>
</feature>
<evidence type="ECO:0000313" key="3">
    <source>
        <dbReference type="Proteomes" id="UP000636800"/>
    </source>
</evidence>
<feature type="region of interest" description="Disordered" evidence="1">
    <location>
        <begin position="1"/>
        <end position="90"/>
    </location>
</feature>
<organism evidence="2 3">
    <name type="scientific">Vanilla planifolia</name>
    <name type="common">Vanilla</name>
    <dbReference type="NCBI Taxonomy" id="51239"/>
    <lineage>
        <taxon>Eukaryota</taxon>
        <taxon>Viridiplantae</taxon>
        <taxon>Streptophyta</taxon>
        <taxon>Embryophyta</taxon>
        <taxon>Tracheophyta</taxon>
        <taxon>Spermatophyta</taxon>
        <taxon>Magnoliopsida</taxon>
        <taxon>Liliopsida</taxon>
        <taxon>Asparagales</taxon>
        <taxon>Orchidaceae</taxon>
        <taxon>Vanilloideae</taxon>
        <taxon>Vanilleae</taxon>
        <taxon>Vanilla</taxon>
    </lineage>
</organism>
<feature type="compositionally biased region" description="Basic and acidic residues" evidence="1">
    <location>
        <begin position="26"/>
        <end position="35"/>
    </location>
</feature>
<dbReference type="EMBL" id="JADCNL010000011">
    <property type="protein sequence ID" value="KAG0461684.1"/>
    <property type="molecule type" value="Genomic_DNA"/>
</dbReference>
<evidence type="ECO:0000313" key="2">
    <source>
        <dbReference type="EMBL" id="KAG0461684.1"/>
    </source>
</evidence>
<gene>
    <name evidence="2" type="ORF">HPP92_021981</name>
</gene>
<reference evidence="2 3" key="1">
    <citation type="journal article" date="2020" name="Nat. Food">
        <title>A phased Vanilla planifolia genome enables genetic improvement of flavour and production.</title>
        <authorList>
            <person name="Hasing T."/>
            <person name="Tang H."/>
            <person name="Brym M."/>
            <person name="Khazi F."/>
            <person name="Huang T."/>
            <person name="Chambers A.H."/>
        </authorList>
    </citation>
    <scope>NUCLEOTIDE SEQUENCE [LARGE SCALE GENOMIC DNA]</scope>
    <source>
        <tissue evidence="2">Leaf</tissue>
    </source>
</reference>
<sequence length="90" mass="10192">MIQAGNVGGFPKKQKRQKAIACMGSSREERERKIDGFSSLGEEERIMKESNAVARENESDKLLPSVERDSEEREATAAGEEERGEEHRRQ</sequence>
<protein>
    <submittedName>
        <fullName evidence="2">Uncharacterized protein</fullName>
    </submittedName>
</protein>